<comment type="caution">
    <text evidence="9">The sequence shown here is derived from an EMBL/GenBank/DDBJ whole genome shotgun (WGS) entry which is preliminary data.</text>
</comment>
<dbReference type="PANTHER" id="PTHR48086">
    <property type="entry name" value="SODIUM/PROLINE SYMPORTER-RELATED"/>
    <property type="match status" value="1"/>
</dbReference>
<protein>
    <submittedName>
        <fullName evidence="9">Sodium:solute symporter family protein</fullName>
    </submittedName>
</protein>
<evidence type="ECO:0000313" key="10">
    <source>
        <dbReference type="Proteomes" id="UP000295606"/>
    </source>
</evidence>
<evidence type="ECO:0000256" key="5">
    <source>
        <dbReference type="ARBA" id="ARBA00022989"/>
    </source>
</evidence>
<organism evidence="9 10">
    <name type="scientific">Paraburkholderia guartelaensis</name>
    <dbReference type="NCBI Taxonomy" id="2546446"/>
    <lineage>
        <taxon>Bacteria</taxon>
        <taxon>Pseudomonadati</taxon>
        <taxon>Pseudomonadota</taxon>
        <taxon>Betaproteobacteria</taxon>
        <taxon>Burkholderiales</taxon>
        <taxon>Burkholderiaceae</taxon>
        <taxon>Paraburkholderia</taxon>
    </lineage>
</organism>
<feature type="transmembrane region" description="Helical" evidence="8">
    <location>
        <begin position="17"/>
        <end position="37"/>
    </location>
</feature>
<evidence type="ECO:0000256" key="1">
    <source>
        <dbReference type="ARBA" id="ARBA00004141"/>
    </source>
</evidence>
<dbReference type="CDD" id="cd10322">
    <property type="entry name" value="SLC5sbd"/>
    <property type="match status" value="1"/>
</dbReference>
<feature type="transmembrane region" description="Helical" evidence="8">
    <location>
        <begin position="318"/>
        <end position="346"/>
    </location>
</feature>
<evidence type="ECO:0000256" key="3">
    <source>
        <dbReference type="ARBA" id="ARBA00022448"/>
    </source>
</evidence>
<evidence type="ECO:0000256" key="4">
    <source>
        <dbReference type="ARBA" id="ARBA00022692"/>
    </source>
</evidence>
<feature type="transmembrane region" description="Helical" evidence="8">
    <location>
        <begin position="419"/>
        <end position="436"/>
    </location>
</feature>
<dbReference type="EMBL" id="SMOD01000062">
    <property type="protein sequence ID" value="TDG02448.1"/>
    <property type="molecule type" value="Genomic_DNA"/>
</dbReference>
<feature type="transmembrane region" description="Helical" evidence="8">
    <location>
        <begin position="234"/>
        <end position="261"/>
    </location>
</feature>
<feature type="transmembrane region" description="Helical" evidence="8">
    <location>
        <begin position="367"/>
        <end position="389"/>
    </location>
</feature>
<dbReference type="InterPro" id="IPR050277">
    <property type="entry name" value="Sodium:Solute_Symporter"/>
</dbReference>
<name>A0A4R5L1Q5_9BURK</name>
<dbReference type="PANTHER" id="PTHR48086:SF7">
    <property type="entry name" value="SODIUM-SOLUTE SYMPORTER-RELATED"/>
    <property type="match status" value="1"/>
</dbReference>
<evidence type="ECO:0000256" key="2">
    <source>
        <dbReference type="ARBA" id="ARBA00006434"/>
    </source>
</evidence>
<evidence type="ECO:0000256" key="6">
    <source>
        <dbReference type="ARBA" id="ARBA00023136"/>
    </source>
</evidence>
<dbReference type="Proteomes" id="UP000295606">
    <property type="component" value="Unassembled WGS sequence"/>
</dbReference>
<comment type="subcellular location">
    <subcellularLocation>
        <location evidence="1">Membrane</location>
        <topology evidence="1">Multi-pass membrane protein</topology>
    </subcellularLocation>
</comment>
<sequence>MNAPVAISNTHGISHTAIYLVSIFLIIYLGLTVFLTIRLRSRDSSEFMVAARSVPAIVVGILMMSEFVGAKSTIGTAQSAFESGVAAFWAVLSAGIGFPLFGFFLARKLYASGEFTISGAIARKYGRSTQITVSLIMVYALLLVNVGYYLSGAAALSTVLGIRLVSAAILTAVVCTFYCAIGGLKSIAYVSILHTLLKYAGVLIVLAVALRMTGGVKPMIDRLPGFYFSATGKIGPATIVAWSIANIGAIFSTQYIIQAIASLKNPENARNAAYIAGILCVPISIALGLIGVAAKFLFPGLNSLYAFPVFMTYMSPTLAALVAVSLAASVFVGVSSVNLAISSLIVKDFYSPWRHPTPAQEFRASRWLSIPIGFLPLFLVFFFPQVLHLSFFTRALRLSIAIVAVVGFYVPFFSSSRGATVGLLGAAVATTIWYLLGDPFGIDDIYVALATPLMLMLVERLFPPTSGRADLTSISTNIK</sequence>
<dbReference type="InterPro" id="IPR001734">
    <property type="entry name" value="Na/solute_symporter"/>
</dbReference>
<feature type="transmembrane region" description="Helical" evidence="8">
    <location>
        <begin position="162"/>
        <end position="184"/>
    </location>
</feature>
<dbReference type="InterPro" id="IPR038377">
    <property type="entry name" value="Na/Glc_symporter_sf"/>
</dbReference>
<comment type="similarity">
    <text evidence="2 7">Belongs to the sodium:solute symporter (SSF) (TC 2.A.21) family.</text>
</comment>
<feature type="transmembrane region" description="Helical" evidence="8">
    <location>
        <begin position="131"/>
        <end position="150"/>
    </location>
</feature>
<dbReference type="GO" id="GO:0022857">
    <property type="term" value="F:transmembrane transporter activity"/>
    <property type="evidence" value="ECO:0007669"/>
    <property type="project" value="InterPro"/>
</dbReference>
<evidence type="ECO:0000313" key="9">
    <source>
        <dbReference type="EMBL" id="TDG02448.1"/>
    </source>
</evidence>
<keyword evidence="3" id="KW-0813">Transport</keyword>
<feature type="transmembrane region" description="Helical" evidence="8">
    <location>
        <begin position="273"/>
        <end position="298"/>
    </location>
</feature>
<feature type="transmembrane region" description="Helical" evidence="8">
    <location>
        <begin position="196"/>
        <end position="214"/>
    </location>
</feature>
<dbReference type="PROSITE" id="PS50283">
    <property type="entry name" value="NA_SOLUT_SYMP_3"/>
    <property type="match status" value="1"/>
</dbReference>
<dbReference type="GO" id="GO:0005886">
    <property type="term" value="C:plasma membrane"/>
    <property type="evidence" value="ECO:0007669"/>
    <property type="project" value="TreeGrafter"/>
</dbReference>
<dbReference type="Gene3D" id="1.20.1730.10">
    <property type="entry name" value="Sodium/glucose cotransporter"/>
    <property type="match status" value="1"/>
</dbReference>
<dbReference type="RefSeq" id="WP_133190217.1">
    <property type="nucleotide sequence ID" value="NZ_SMOD01000062.1"/>
</dbReference>
<feature type="transmembrane region" description="Helical" evidence="8">
    <location>
        <begin position="88"/>
        <end position="110"/>
    </location>
</feature>
<keyword evidence="4 8" id="KW-0812">Transmembrane</keyword>
<accession>A0A4R5L1Q5</accession>
<proteinExistence type="inferred from homology"/>
<feature type="transmembrane region" description="Helical" evidence="8">
    <location>
        <begin position="49"/>
        <end position="68"/>
    </location>
</feature>
<evidence type="ECO:0000256" key="8">
    <source>
        <dbReference type="SAM" id="Phobius"/>
    </source>
</evidence>
<dbReference type="OrthoDB" id="3651542at2"/>
<keyword evidence="6 8" id="KW-0472">Membrane</keyword>
<dbReference type="AlphaFoldDB" id="A0A4R5L1Q5"/>
<feature type="transmembrane region" description="Helical" evidence="8">
    <location>
        <begin position="395"/>
        <end position="412"/>
    </location>
</feature>
<gene>
    <name evidence="9" type="ORF">E1N52_39740</name>
</gene>
<evidence type="ECO:0000256" key="7">
    <source>
        <dbReference type="RuleBase" id="RU362091"/>
    </source>
</evidence>
<dbReference type="Pfam" id="PF00474">
    <property type="entry name" value="SSF"/>
    <property type="match status" value="1"/>
</dbReference>
<reference evidence="9 10" key="1">
    <citation type="submission" date="2019-03" db="EMBL/GenBank/DDBJ databases">
        <title>Paraburkholderia sp. isolated from native Mimosa gymnas in Guartela State Park, Brazil.</title>
        <authorList>
            <person name="Paulitsch F."/>
            <person name="Hungria M."/>
            <person name="Delamuta J.R.M."/>
            <person name="Ribeiro R.A."/>
            <person name="Dall'Agnol R."/>
            <person name="Silva J.S.B."/>
        </authorList>
    </citation>
    <scope>NUCLEOTIDE SEQUENCE [LARGE SCALE GENOMIC DNA]</scope>
    <source>
        <strain evidence="9 10">CNPSo 3008</strain>
    </source>
</reference>
<keyword evidence="5 8" id="KW-1133">Transmembrane helix</keyword>